<evidence type="ECO:0000313" key="7">
    <source>
        <dbReference type="Proteomes" id="UP000054911"/>
    </source>
</evidence>
<keyword evidence="4" id="KW-0378">Hydrolase</keyword>
<evidence type="ECO:0000256" key="2">
    <source>
        <dbReference type="ARBA" id="ARBA00022612"/>
    </source>
</evidence>
<gene>
    <name evidence="6" type="ORF">AWB80_01499</name>
</gene>
<organism evidence="6 7">
    <name type="scientific">Caballeronia pedi</name>
    <dbReference type="NCBI Taxonomy" id="1777141"/>
    <lineage>
        <taxon>Bacteria</taxon>
        <taxon>Pseudomonadati</taxon>
        <taxon>Pseudomonadota</taxon>
        <taxon>Betaproteobacteria</taxon>
        <taxon>Burkholderiales</taxon>
        <taxon>Burkholderiaceae</taxon>
        <taxon>Caballeronia</taxon>
    </lineage>
</organism>
<proteinExistence type="predicted"/>
<name>A0A157ZYR5_9BURK</name>
<dbReference type="OrthoDB" id="9804926at2"/>
<dbReference type="SUPFAM" id="SSF56563">
    <property type="entry name" value="Major capsid protein gp5"/>
    <property type="match status" value="1"/>
</dbReference>
<dbReference type="STRING" id="1777141.AWB80_01499"/>
<comment type="subcellular location">
    <subcellularLocation>
        <location evidence="1">Virion</location>
    </subcellularLocation>
</comment>
<dbReference type="Proteomes" id="UP000054911">
    <property type="component" value="Unassembled WGS sequence"/>
</dbReference>
<evidence type="ECO:0000256" key="3">
    <source>
        <dbReference type="ARBA" id="ARBA00022670"/>
    </source>
</evidence>
<evidence type="ECO:0000259" key="5">
    <source>
        <dbReference type="Pfam" id="PF04586"/>
    </source>
</evidence>
<dbReference type="InterPro" id="IPR054613">
    <property type="entry name" value="Peptidase_S78_dom"/>
</dbReference>
<dbReference type="GO" id="GO:0008233">
    <property type="term" value="F:peptidase activity"/>
    <property type="evidence" value="ECO:0007669"/>
    <property type="project" value="UniProtKB-KW"/>
</dbReference>
<evidence type="ECO:0000256" key="1">
    <source>
        <dbReference type="ARBA" id="ARBA00004328"/>
    </source>
</evidence>
<comment type="caution">
    <text evidence="6">The sequence shown here is derived from an EMBL/GenBank/DDBJ whole genome shotgun (WGS) entry which is preliminary data.</text>
</comment>
<dbReference type="Gene3D" id="3.30.2320.10">
    <property type="entry name" value="hypothetical protein PF0899 domain"/>
    <property type="match status" value="1"/>
</dbReference>
<dbReference type="GO" id="GO:0006508">
    <property type="term" value="P:proteolysis"/>
    <property type="evidence" value="ECO:0007669"/>
    <property type="project" value="UniProtKB-KW"/>
</dbReference>
<evidence type="ECO:0000313" key="6">
    <source>
        <dbReference type="EMBL" id="SAK50692.1"/>
    </source>
</evidence>
<keyword evidence="7" id="KW-1185">Reference proteome</keyword>
<dbReference type="NCBIfam" id="TIGR01554">
    <property type="entry name" value="major_cap_HK97"/>
    <property type="match status" value="1"/>
</dbReference>
<keyword evidence="3" id="KW-0645">Protease</keyword>
<dbReference type="Gene3D" id="3.30.2400.10">
    <property type="entry name" value="Major capsid protein gp5"/>
    <property type="match status" value="1"/>
</dbReference>
<reference evidence="6" key="1">
    <citation type="submission" date="2016-01" db="EMBL/GenBank/DDBJ databases">
        <authorList>
            <person name="Peeters C."/>
        </authorList>
    </citation>
    <scope>NUCLEOTIDE SEQUENCE [LARGE SCALE GENOMIC DNA]</scope>
    <source>
        <strain evidence="6">LMG 29323</strain>
    </source>
</reference>
<feature type="domain" description="Prohead serine protease" evidence="5">
    <location>
        <begin position="69"/>
        <end position="171"/>
    </location>
</feature>
<keyword evidence="2" id="KW-1188">Viral release from host cell</keyword>
<dbReference type="EMBL" id="FCOE02000004">
    <property type="protein sequence ID" value="SAK50692.1"/>
    <property type="molecule type" value="Genomic_DNA"/>
</dbReference>
<dbReference type="Pfam" id="PF04586">
    <property type="entry name" value="Peptidase_S78"/>
    <property type="match status" value="1"/>
</dbReference>
<protein>
    <submittedName>
        <fullName evidence="6">Phage-like protein</fullName>
    </submittedName>
</protein>
<dbReference type="InterPro" id="IPR024455">
    <property type="entry name" value="Phage_capsid"/>
</dbReference>
<evidence type="ECO:0000256" key="4">
    <source>
        <dbReference type="ARBA" id="ARBA00022801"/>
    </source>
</evidence>
<dbReference type="AlphaFoldDB" id="A0A157ZYR5"/>
<accession>A0A157ZYR5</accession>
<sequence length="633" mass="67311">MQNLSRSNIRLTQFIAKTAPAPSNKAFSRFESKSLDDGTRVLKGLASSPLPDRVGDVVVPEGIQFKTPLVLLWQHDPMKPIGTVTKMTVTSAGAEVEATIAPAGTAAYIDEAYGLIKAGLVPGLSIGFRPIEAQYDPSTGGFLIKSCELFELSVVTIPANADAAIQSIKSNLSSRIGSPVVRLSASHQKENDMTIAERLKAVATRRTAHLERRKALMDAAAADGERTLNDDEAEEYDQLGLQLKSLDTHETRLKEQQALEAKTAVPVSGGPASHSPIFLKPNVEKGTAFTRYAIALMRSKGNVMQAVEVAKEWKDSTPEVELVLKAAVQAGTTTDPAWAKPLVEYQSMASEFIELLRPATIIGRIEHFRRVPFNIKVPGQVTGSSVGWVGEGRPAPVSALAFNTTSLGHSKVAGLVVMTEELVRFSSPSAEALVQQDLIATSSGFLDGQFIDPNKAEGAEGVSPASITNGLKAIKASGVDAAAVRTDVKAAFDAFIAANLSVAKAVWIMSESTALALSMMQNAMAQPEFPGLTMAGGTFFGLPAILSKTAGDMMILANASEILLADDGGVTLDASREASIEMDGDLKGGATQLVSLWQNGFVAMKATRFINWKRRRAEAVQYITGVKYGAPKA</sequence>